<proteinExistence type="predicted"/>
<name>A0A6L2NV98_TANCI</name>
<sequence length="26" mass="2994">MDTKVFAYLFLLLSVGVLREVHGEQE</sequence>
<accession>A0A6L2NV98</accession>
<organism evidence="1">
    <name type="scientific">Tanacetum cinerariifolium</name>
    <name type="common">Dalmatian daisy</name>
    <name type="synonym">Chrysanthemum cinerariifolium</name>
    <dbReference type="NCBI Taxonomy" id="118510"/>
    <lineage>
        <taxon>Eukaryota</taxon>
        <taxon>Viridiplantae</taxon>
        <taxon>Streptophyta</taxon>
        <taxon>Embryophyta</taxon>
        <taxon>Tracheophyta</taxon>
        <taxon>Spermatophyta</taxon>
        <taxon>Magnoliopsida</taxon>
        <taxon>eudicotyledons</taxon>
        <taxon>Gunneridae</taxon>
        <taxon>Pentapetalae</taxon>
        <taxon>asterids</taxon>
        <taxon>campanulids</taxon>
        <taxon>Asterales</taxon>
        <taxon>Asteraceae</taxon>
        <taxon>Asteroideae</taxon>
        <taxon>Anthemideae</taxon>
        <taxon>Anthemidinae</taxon>
        <taxon>Tanacetum</taxon>
    </lineage>
</organism>
<dbReference type="AlphaFoldDB" id="A0A6L2NV98"/>
<evidence type="ECO:0000313" key="1">
    <source>
        <dbReference type="EMBL" id="GEU88535.1"/>
    </source>
</evidence>
<gene>
    <name evidence="1" type="ORF">Tci_060513</name>
</gene>
<feature type="non-terminal residue" evidence="1">
    <location>
        <position position="26"/>
    </location>
</feature>
<reference evidence="1" key="1">
    <citation type="journal article" date="2019" name="Sci. Rep.">
        <title>Draft genome of Tanacetum cinerariifolium, the natural source of mosquito coil.</title>
        <authorList>
            <person name="Yamashiro T."/>
            <person name="Shiraishi A."/>
            <person name="Satake H."/>
            <person name="Nakayama K."/>
        </authorList>
    </citation>
    <scope>NUCLEOTIDE SEQUENCE</scope>
</reference>
<comment type="caution">
    <text evidence="1">The sequence shown here is derived from an EMBL/GenBank/DDBJ whole genome shotgun (WGS) entry which is preliminary data.</text>
</comment>
<dbReference type="EMBL" id="BKCJ010009771">
    <property type="protein sequence ID" value="GEU88535.1"/>
    <property type="molecule type" value="Genomic_DNA"/>
</dbReference>
<protein>
    <submittedName>
        <fullName evidence="1">Uncharacterized protein</fullName>
    </submittedName>
</protein>